<feature type="transmembrane region" description="Helical" evidence="1">
    <location>
        <begin position="20"/>
        <end position="38"/>
    </location>
</feature>
<dbReference type="Proteomes" id="UP000663722">
    <property type="component" value="Chromosome"/>
</dbReference>
<dbReference type="KEGG" id="dmm:dnm_011060"/>
<accession>A0A975BGI8</accession>
<keyword evidence="1" id="KW-0812">Transmembrane</keyword>
<dbReference type="AlphaFoldDB" id="A0A975BGI8"/>
<dbReference type="EMBL" id="CP061800">
    <property type="protein sequence ID" value="QTA85102.1"/>
    <property type="molecule type" value="Genomic_DNA"/>
</dbReference>
<evidence type="ECO:0000313" key="2">
    <source>
        <dbReference type="EMBL" id="QTA85102.1"/>
    </source>
</evidence>
<reference evidence="2" key="1">
    <citation type="journal article" date="2021" name="Microb. Physiol.">
        <title>Proteogenomic Insights into the Physiology of Marine, Sulfate-Reducing, Filamentous Desulfonema limicola and Desulfonema magnum.</title>
        <authorList>
            <person name="Schnaars V."/>
            <person name="Wohlbrand L."/>
            <person name="Scheve S."/>
            <person name="Hinrichs C."/>
            <person name="Reinhardt R."/>
            <person name="Rabus R."/>
        </authorList>
    </citation>
    <scope>NUCLEOTIDE SEQUENCE</scope>
    <source>
        <strain evidence="2">4be13</strain>
    </source>
</reference>
<name>A0A975BGI8_9BACT</name>
<evidence type="ECO:0000256" key="1">
    <source>
        <dbReference type="SAM" id="Phobius"/>
    </source>
</evidence>
<keyword evidence="1" id="KW-0472">Membrane</keyword>
<gene>
    <name evidence="2" type="ORF">dnm_011060</name>
</gene>
<keyword evidence="3" id="KW-1185">Reference proteome</keyword>
<proteinExistence type="predicted"/>
<evidence type="ECO:0000313" key="3">
    <source>
        <dbReference type="Proteomes" id="UP000663722"/>
    </source>
</evidence>
<protein>
    <submittedName>
        <fullName evidence="2">Uncharacterized protein</fullName>
    </submittedName>
</protein>
<keyword evidence="1" id="KW-1133">Transmembrane helix</keyword>
<organism evidence="2 3">
    <name type="scientific">Desulfonema magnum</name>
    <dbReference type="NCBI Taxonomy" id="45655"/>
    <lineage>
        <taxon>Bacteria</taxon>
        <taxon>Pseudomonadati</taxon>
        <taxon>Thermodesulfobacteriota</taxon>
        <taxon>Desulfobacteria</taxon>
        <taxon>Desulfobacterales</taxon>
        <taxon>Desulfococcaceae</taxon>
        <taxon>Desulfonema</taxon>
    </lineage>
</organism>
<sequence>MKSRVSHLKTFSQPGRETRFFYECLFVIVIPALCYDQLSVFHCINEPMLIIYPPAPESALFKF</sequence>